<evidence type="ECO:0000256" key="3">
    <source>
        <dbReference type="PIRNR" id="PIRNR003107"/>
    </source>
</evidence>
<keyword evidence="3" id="KW-0813">Transport</keyword>
<dbReference type="PIRSF" id="PIRSF003107">
    <property type="entry name" value="PhoU"/>
    <property type="match status" value="1"/>
</dbReference>
<comment type="caution">
    <text evidence="5">The sequence shown here is derived from an EMBL/GenBank/DDBJ whole genome shotgun (WGS) entry which is preliminary data.</text>
</comment>
<evidence type="ECO:0000256" key="1">
    <source>
        <dbReference type="ARBA" id="ARBA00008107"/>
    </source>
</evidence>
<evidence type="ECO:0000259" key="4">
    <source>
        <dbReference type="Pfam" id="PF01895"/>
    </source>
</evidence>
<dbReference type="GO" id="GO:0030643">
    <property type="term" value="P:intracellular phosphate ion homeostasis"/>
    <property type="evidence" value="ECO:0007669"/>
    <property type="project" value="InterPro"/>
</dbReference>
<dbReference type="Gene3D" id="1.20.58.220">
    <property type="entry name" value="Phosphate transport system protein phou homolog 2, domain 2"/>
    <property type="match status" value="1"/>
</dbReference>
<dbReference type="GO" id="GO:0045936">
    <property type="term" value="P:negative regulation of phosphate metabolic process"/>
    <property type="evidence" value="ECO:0007669"/>
    <property type="project" value="InterPro"/>
</dbReference>
<comment type="function">
    <text evidence="3">Plays a role in the regulation of phosphate uptake.</text>
</comment>
<name>A0A4R4A595_MARGR</name>
<gene>
    <name evidence="5" type="ORF">EDC29_1142</name>
</gene>
<dbReference type="InterPro" id="IPR028366">
    <property type="entry name" value="PhoU"/>
</dbReference>
<accession>A0A4R4A595</accession>
<comment type="similarity">
    <text evidence="1 3">Belongs to the PhoU family.</text>
</comment>
<dbReference type="GO" id="GO:0005737">
    <property type="term" value="C:cytoplasm"/>
    <property type="evidence" value="ECO:0007669"/>
    <property type="project" value="UniProtKB-SubCell"/>
</dbReference>
<dbReference type="PANTHER" id="PTHR42930">
    <property type="entry name" value="PHOSPHATE-SPECIFIC TRANSPORT SYSTEM ACCESSORY PROTEIN PHOU"/>
    <property type="match status" value="1"/>
</dbReference>
<comment type="subcellular location">
    <subcellularLocation>
        <location evidence="3">Cytoplasm</location>
    </subcellularLocation>
</comment>
<proteinExistence type="inferred from homology"/>
<dbReference type="EMBL" id="SMDC01000014">
    <property type="protein sequence ID" value="TCW33355.1"/>
    <property type="molecule type" value="Genomic_DNA"/>
</dbReference>
<keyword evidence="2 3" id="KW-0592">Phosphate transport</keyword>
<sequence length="221" mass="24457">MLDRRSLIEDRRDGLRESMIELGERVAGMVVEGLEVLRTRDLERARSLIAADQQINDARRALEQEALLILAAHRPAGRDLRLVGVSLEMVSELERIADHAADLGRLLLRHPGWNPDSRAFASLLDLGENSRRLLDEVLNGYSQGAAKAISSASETDYFAIDRDLDSINVDIIAALRADPASAADQVALLWMSQHLERIAERATNIAGQLVYIETGNLEVLD</sequence>
<dbReference type="GO" id="GO:0006817">
    <property type="term" value="P:phosphate ion transport"/>
    <property type="evidence" value="ECO:0007669"/>
    <property type="project" value="UniProtKB-KW"/>
</dbReference>
<dbReference type="Proteomes" id="UP000295247">
    <property type="component" value="Unassembled WGS sequence"/>
</dbReference>
<evidence type="ECO:0000256" key="2">
    <source>
        <dbReference type="ARBA" id="ARBA00022592"/>
    </source>
</evidence>
<dbReference type="InterPro" id="IPR038078">
    <property type="entry name" value="PhoU-like_sf"/>
</dbReference>
<protein>
    <recommendedName>
        <fullName evidence="3">Phosphate-specific transport system accessory protein PhoU</fullName>
    </recommendedName>
</protein>
<dbReference type="SUPFAM" id="SSF109755">
    <property type="entry name" value="PhoU-like"/>
    <property type="match status" value="1"/>
</dbReference>
<evidence type="ECO:0000313" key="6">
    <source>
        <dbReference type="Proteomes" id="UP000295247"/>
    </source>
</evidence>
<reference evidence="5 6" key="1">
    <citation type="submission" date="2019-03" db="EMBL/GenBank/DDBJ databases">
        <title>Genomic Encyclopedia of Type Strains, Phase IV (KMG-IV): sequencing the most valuable type-strain genomes for metagenomic binning, comparative biology and taxonomic classification.</title>
        <authorList>
            <person name="Goeker M."/>
        </authorList>
    </citation>
    <scope>NUCLEOTIDE SEQUENCE [LARGE SCALE GENOMIC DNA]</scope>
    <source>
        <strain evidence="5 6">DSM 203</strain>
    </source>
</reference>
<organism evidence="5 6">
    <name type="scientific">Marichromatium gracile</name>
    <name type="common">Chromatium gracile</name>
    <dbReference type="NCBI Taxonomy" id="1048"/>
    <lineage>
        <taxon>Bacteria</taxon>
        <taxon>Pseudomonadati</taxon>
        <taxon>Pseudomonadota</taxon>
        <taxon>Gammaproteobacteria</taxon>
        <taxon>Chromatiales</taxon>
        <taxon>Chromatiaceae</taxon>
        <taxon>Marichromatium</taxon>
    </lineage>
</organism>
<dbReference type="InterPro" id="IPR026022">
    <property type="entry name" value="PhoU_dom"/>
</dbReference>
<dbReference type="AlphaFoldDB" id="A0A4R4A595"/>
<comment type="subunit">
    <text evidence="3">Homodimer.</text>
</comment>
<dbReference type="PANTHER" id="PTHR42930:SF3">
    <property type="entry name" value="PHOSPHATE-SPECIFIC TRANSPORT SYSTEM ACCESSORY PROTEIN PHOU"/>
    <property type="match status" value="1"/>
</dbReference>
<evidence type="ECO:0000313" key="5">
    <source>
        <dbReference type="EMBL" id="TCW33355.1"/>
    </source>
</evidence>
<dbReference type="Pfam" id="PF01895">
    <property type="entry name" value="PhoU"/>
    <property type="match status" value="2"/>
</dbReference>
<feature type="domain" description="PhoU" evidence="4">
    <location>
        <begin position="124"/>
        <end position="206"/>
    </location>
</feature>
<feature type="domain" description="PhoU" evidence="4">
    <location>
        <begin position="21"/>
        <end position="105"/>
    </location>
</feature>
<keyword evidence="3" id="KW-0963">Cytoplasm</keyword>